<dbReference type="Proteomes" id="UP000236316">
    <property type="component" value="Segment"/>
</dbReference>
<protein>
    <submittedName>
        <fullName evidence="1">Uncharacterized protein</fullName>
    </submittedName>
</protein>
<name>A0A2I2L5C9_9VIRU</name>
<dbReference type="GeneID" id="35382681"/>
<reference evidence="1" key="1">
    <citation type="submission" date="2017-08" db="EMBL/GenBank/DDBJ databases">
        <authorList>
            <consortium name="Urmite Genomes"/>
        </authorList>
    </citation>
    <scope>NUCLEOTIDE SEQUENCE [LARGE SCALE GENOMIC DNA]</scope>
    <source>
        <strain evidence="1">IHUMI-LCC2</strain>
    </source>
</reference>
<accession>A0A2I2L5C9</accession>
<gene>
    <name evidence="1" type="ORF">ORPV_848</name>
</gene>
<proteinExistence type="predicted"/>
<organism evidence="1">
    <name type="scientific">Orpheovirus IHUMI-LCC2</name>
    <dbReference type="NCBI Taxonomy" id="2023057"/>
    <lineage>
        <taxon>Viruses</taxon>
        <taxon>Varidnaviria</taxon>
        <taxon>Bamfordvirae</taxon>
        <taxon>Nucleocytoviricota</taxon>
        <taxon>Megaviricetes</taxon>
        <taxon>Pimascovirales</taxon>
        <taxon>Ocovirineae</taxon>
        <taxon>Orpheoviridae</taxon>
        <taxon>Alphaorpheovirus</taxon>
        <taxon>Alphaorpheovirus massiliense</taxon>
    </lineage>
</organism>
<sequence length="196" mass="23022">MLSLSSIALDNYIQNNATDSDIDYLHKRISEEAQKRKDKRDVVQQIDKLFLNSGIDAKPLRGIIYKISQTNKTIYCGDYDCGVYLYTYYISIIYNINLCLEVLYDTDCQRFKLTCKVFLNGEKIGYEKQTSNERNNQSYNIYIDKDKFGDLFTEETLTLLSTFITLYIKDCRERESRFINKVFIESKTLKEDNSSK</sequence>
<evidence type="ECO:0000313" key="2">
    <source>
        <dbReference type="Proteomes" id="UP000236316"/>
    </source>
</evidence>
<dbReference type="KEGG" id="vg:35382681"/>
<dbReference type="EMBL" id="LT906555">
    <property type="protein sequence ID" value="SNW62752.1"/>
    <property type="molecule type" value="Genomic_DNA"/>
</dbReference>
<dbReference type="RefSeq" id="YP_009449054.1">
    <property type="nucleotide sequence ID" value="NC_036594.1"/>
</dbReference>
<keyword evidence="2" id="KW-1185">Reference proteome</keyword>
<evidence type="ECO:0000313" key="1">
    <source>
        <dbReference type="EMBL" id="SNW62752.1"/>
    </source>
</evidence>